<organism evidence="1 2">
    <name type="scientific">Elysia marginata</name>
    <dbReference type="NCBI Taxonomy" id="1093978"/>
    <lineage>
        <taxon>Eukaryota</taxon>
        <taxon>Metazoa</taxon>
        <taxon>Spiralia</taxon>
        <taxon>Lophotrochozoa</taxon>
        <taxon>Mollusca</taxon>
        <taxon>Gastropoda</taxon>
        <taxon>Heterobranchia</taxon>
        <taxon>Euthyneura</taxon>
        <taxon>Panpulmonata</taxon>
        <taxon>Sacoglossa</taxon>
        <taxon>Placobranchoidea</taxon>
        <taxon>Plakobranchidae</taxon>
        <taxon>Elysia</taxon>
    </lineage>
</organism>
<protein>
    <submittedName>
        <fullName evidence="1">Uncharacterized protein</fullName>
    </submittedName>
</protein>
<dbReference type="EMBL" id="BMAT01008245">
    <property type="protein sequence ID" value="GFR80993.1"/>
    <property type="molecule type" value="Genomic_DNA"/>
</dbReference>
<gene>
    <name evidence="1" type="ORF">ElyMa_004059000</name>
</gene>
<dbReference type="AlphaFoldDB" id="A0AAV4G5H3"/>
<keyword evidence="2" id="KW-1185">Reference proteome</keyword>
<proteinExistence type="predicted"/>
<name>A0AAV4G5H3_9GAST</name>
<evidence type="ECO:0000313" key="2">
    <source>
        <dbReference type="Proteomes" id="UP000762676"/>
    </source>
</evidence>
<reference evidence="1 2" key="1">
    <citation type="journal article" date="2021" name="Elife">
        <title>Chloroplast acquisition without the gene transfer in kleptoplastic sea slugs, Plakobranchus ocellatus.</title>
        <authorList>
            <person name="Maeda T."/>
            <person name="Takahashi S."/>
            <person name="Yoshida T."/>
            <person name="Shimamura S."/>
            <person name="Takaki Y."/>
            <person name="Nagai Y."/>
            <person name="Toyoda A."/>
            <person name="Suzuki Y."/>
            <person name="Arimoto A."/>
            <person name="Ishii H."/>
            <person name="Satoh N."/>
            <person name="Nishiyama T."/>
            <person name="Hasebe M."/>
            <person name="Maruyama T."/>
            <person name="Minagawa J."/>
            <person name="Obokata J."/>
            <person name="Shigenobu S."/>
        </authorList>
    </citation>
    <scope>NUCLEOTIDE SEQUENCE [LARGE SCALE GENOMIC DNA]</scope>
</reference>
<accession>A0AAV4G5H3</accession>
<dbReference type="Proteomes" id="UP000762676">
    <property type="component" value="Unassembled WGS sequence"/>
</dbReference>
<evidence type="ECO:0000313" key="1">
    <source>
        <dbReference type="EMBL" id="GFR80993.1"/>
    </source>
</evidence>
<comment type="caution">
    <text evidence="1">The sequence shown here is derived from an EMBL/GenBank/DDBJ whole genome shotgun (WGS) entry which is preliminary data.</text>
</comment>
<sequence length="203" mass="22524">MSGNAESKGKLESPRTVGVDFLPILETRKMMFAWKMPDAVSYLPDFDGAIDHRLFCRNGIRTTYEDMVSSSKGFIDLFVTTEYLGDGNGEAMISHRGTGVNNSVCLDDRWFRLSNEIPGRKERVAYCFQDWDEVTDPTTGSLNQGYSSGCYETYSEASGNCNNSSSSNLSSKTPLSMLKNERNTWTLVPCSELNTNINQGGCP</sequence>